<dbReference type="Gene3D" id="3.40.470.10">
    <property type="entry name" value="Uracil-DNA glycosylase-like domain"/>
    <property type="match status" value="1"/>
</dbReference>
<evidence type="ECO:0000259" key="9">
    <source>
        <dbReference type="SMART" id="SM00986"/>
    </source>
</evidence>
<dbReference type="RefSeq" id="WP_051304058.1">
    <property type="nucleotide sequence ID" value="NZ_QXDL01000007.1"/>
</dbReference>
<keyword evidence="6" id="KW-0411">Iron-sulfur</keyword>
<reference evidence="10 11" key="1">
    <citation type="submission" date="2018-08" db="EMBL/GenBank/DDBJ databases">
        <title>Meiothermus terrae DSM 26712 genome sequencing project.</title>
        <authorList>
            <person name="Da Costa M.S."/>
            <person name="Albuquerque L."/>
            <person name="Raposo P."/>
            <person name="Froufe H.J.C."/>
            <person name="Barroso C.S."/>
            <person name="Egas C."/>
        </authorList>
    </citation>
    <scope>NUCLEOTIDE SEQUENCE [LARGE SCALE GENOMIC DNA]</scope>
    <source>
        <strain evidence="10 11">DSM 26712</strain>
    </source>
</reference>
<keyword evidence="3" id="KW-0227">DNA damage</keyword>
<keyword evidence="11" id="KW-1185">Reference proteome</keyword>
<dbReference type="GO" id="GO:0097506">
    <property type="term" value="F:deaminated base DNA N-glycosylase activity"/>
    <property type="evidence" value="ECO:0007669"/>
    <property type="project" value="UniProtKB-ARBA"/>
</dbReference>
<evidence type="ECO:0000256" key="7">
    <source>
        <dbReference type="ARBA" id="ARBA00023204"/>
    </source>
</evidence>
<evidence type="ECO:0000256" key="4">
    <source>
        <dbReference type="ARBA" id="ARBA00022801"/>
    </source>
</evidence>
<dbReference type="Proteomes" id="UP000265715">
    <property type="component" value="Unassembled WGS sequence"/>
</dbReference>
<feature type="region of interest" description="Disordered" evidence="8">
    <location>
        <begin position="14"/>
        <end position="54"/>
    </location>
</feature>
<dbReference type="Pfam" id="PF03167">
    <property type="entry name" value="UDG"/>
    <property type="match status" value="1"/>
</dbReference>
<dbReference type="GO" id="GO:0006281">
    <property type="term" value="P:DNA repair"/>
    <property type="evidence" value="ECO:0007669"/>
    <property type="project" value="UniProtKB-KW"/>
</dbReference>
<accession>A0A399F2U4</accession>
<evidence type="ECO:0000313" key="10">
    <source>
        <dbReference type="EMBL" id="RIH90528.1"/>
    </source>
</evidence>
<evidence type="ECO:0000256" key="6">
    <source>
        <dbReference type="ARBA" id="ARBA00023014"/>
    </source>
</evidence>
<dbReference type="PANTHER" id="PTHR33693:SF9">
    <property type="entry name" value="TYPE-4 URACIL-DNA GLYCOSYLASE"/>
    <property type="match status" value="1"/>
</dbReference>
<comment type="caution">
    <text evidence="10">The sequence shown here is derived from an EMBL/GenBank/DDBJ whole genome shotgun (WGS) entry which is preliminary data.</text>
</comment>
<evidence type="ECO:0000256" key="5">
    <source>
        <dbReference type="ARBA" id="ARBA00023004"/>
    </source>
</evidence>
<dbReference type="InterPro" id="IPR005122">
    <property type="entry name" value="Uracil-DNA_glycosylase-like"/>
</dbReference>
<dbReference type="GO" id="GO:0051539">
    <property type="term" value="F:4 iron, 4 sulfur cluster binding"/>
    <property type="evidence" value="ECO:0007669"/>
    <property type="project" value="UniProtKB-KW"/>
</dbReference>
<dbReference type="EMBL" id="QXDL01000007">
    <property type="protein sequence ID" value="RIH90528.1"/>
    <property type="molecule type" value="Genomic_DNA"/>
</dbReference>
<name>A0A399F2U4_9DEIN</name>
<gene>
    <name evidence="10" type="ORF">Mterra_00323</name>
</gene>
<keyword evidence="4" id="KW-0378">Hydrolase</keyword>
<evidence type="ECO:0000256" key="3">
    <source>
        <dbReference type="ARBA" id="ARBA00022763"/>
    </source>
</evidence>
<dbReference type="AlphaFoldDB" id="A0A399F2U4"/>
<keyword evidence="5" id="KW-0408">Iron</keyword>
<dbReference type="InterPro" id="IPR036895">
    <property type="entry name" value="Uracil-DNA_glycosylase-like_sf"/>
</dbReference>
<dbReference type="CDD" id="cd10030">
    <property type="entry name" value="UDG-F4_TTUDGA_SPO1dp_like"/>
    <property type="match status" value="1"/>
</dbReference>
<dbReference type="SUPFAM" id="SSF52141">
    <property type="entry name" value="Uracil-DNA glycosylase-like"/>
    <property type="match status" value="1"/>
</dbReference>
<keyword evidence="1" id="KW-0004">4Fe-4S</keyword>
<dbReference type="PANTHER" id="PTHR33693">
    <property type="entry name" value="TYPE-5 URACIL-DNA GLYCOSYLASE"/>
    <property type="match status" value="1"/>
</dbReference>
<organism evidence="10 11">
    <name type="scientific">Calidithermus terrae</name>
    <dbReference type="NCBI Taxonomy" id="1408545"/>
    <lineage>
        <taxon>Bacteria</taxon>
        <taxon>Thermotogati</taxon>
        <taxon>Deinococcota</taxon>
        <taxon>Deinococci</taxon>
        <taxon>Thermales</taxon>
        <taxon>Thermaceae</taxon>
        <taxon>Calidithermus</taxon>
    </lineage>
</organism>
<sequence>MDSLEQLNQRLREGVRCDGDYPPVPGEGNPNSPVVLIGHSPSGTDAQTGRPYSGPAGELLDELLAEAGVKREELYITNLVKCWTWREENGLRVNRTPSAKEIKEWVPAWLKPELELIRPKAIVCMGGPTAQHFLGKDFKITLQGGQWLELPEDSPYLKLTGHRLDPKPFVMGVVQPNYLTHLQEHAPETYPAARANLVADLLKIKRVLEGKLPKPKAPKQEELDIPF</sequence>
<keyword evidence="7" id="KW-0234">DNA repair</keyword>
<dbReference type="InterPro" id="IPR051536">
    <property type="entry name" value="UDG_Type-4/5"/>
</dbReference>
<evidence type="ECO:0000256" key="2">
    <source>
        <dbReference type="ARBA" id="ARBA00022723"/>
    </source>
</evidence>
<feature type="domain" description="Uracil-DNA glycosylase-like" evidence="9">
    <location>
        <begin position="25"/>
        <end position="202"/>
    </location>
</feature>
<protein>
    <submittedName>
        <fullName evidence="10">Uracil-DNA glycosylase family domain protein</fullName>
    </submittedName>
</protein>
<evidence type="ECO:0000256" key="1">
    <source>
        <dbReference type="ARBA" id="ARBA00022485"/>
    </source>
</evidence>
<keyword evidence="2" id="KW-0479">Metal-binding</keyword>
<dbReference type="SMART" id="SM00987">
    <property type="entry name" value="UreE_C"/>
    <property type="match status" value="1"/>
</dbReference>
<evidence type="ECO:0000256" key="8">
    <source>
        <dbReference type="SAM" id="MobiDB-lite"/>
    </source>
</evidence>
<proteinExistence type="predicted"/>
<dbReference type="SMART" id="SM00986">
    <property type="entry name" value="UDG"/>
    <property type="match status" value="1"/>
</dbReference>
<evidence type="ECO:0000313" key="11">
    <source>
        <dbReference type="Proteomes" id="UP000265715"/>
    </source>
</evidence>
<dbReference type="GO" id="GO:0046872">
    <property type="term" value="F:metal ion binding"/>
    <property type="evidence" value="ECO:0007669"/>
    <property type="project" value="UniProtKB-KW"/>
</dbReference>